<dbReference type="RefSeq" id="WP_224529632.1">
    <property type="nucleotide sequence ID" value="NZ_JAIUJR010000007.1"/>
</dbReference>
<dbReference type="InterPro" id="IPR015890">
    <property type="entry name" value="Chorismate_C"/>
</dbReference>
<comment type="caution">
    <text evidence="2">The sequence shown here is derived from an EMBL/GenBank/DDBJ whole genome shotgun (WGS) entry which is preliminary data.</text>
</comment>
<dbReference type="PANTHER" id="PTHR42839:SF2">
    <property type="entry name" value="ISOCHORISMATE SYNTHASE ENTC"/>
    <property type="match status" value="1"/>
</dbReference>
<evidence type="ECO:0000259" key="1">
    <source>
        <dbReference type="Pfam" id="PF00425"/>
    </source>
</evidence>
<dbReference type="SUPFAM" id="SSF56322">
    <property type="entry name" value="ADC synthase"/>
    <property type="match status" value="1"/>
</dbReference>
<dbReference type="Gene3D" id="3.60.120.10">
    <property type="entry name" value="Anthranilate synthase"/>
    <property type="match status" value="1"/>
</dbReference>
<dbReference type="InterPro" id="IPR005801">
    <property type="entry name" value="ADC_synthase"/>
</dbReference>
<sequence length="374" mass="42923">MNRNSFFSVLEDHYHKKLPFVVYSRPINTIIKCWLQQNDELYTTDSYEESGFVFAPFDSSMDSILIPVEKSAHSILNIKPNEQLQVRFSTKRSEPLNVEKEIHINLLAKGISEIKKGNLNKVVLSRFEKRNIETVRPLELFKQLYNTYKNAMVYCWYHPKVGLWLGATPELLFKVVGNHLTTISLAGTQPYIKDEVPKWKAKEIEEQKIVTDFIVEQIKDYTSHINILDTETVRAGNLIHIKTRIKSRINSSSSLKNIIQNLHPTPAVCGNPKEASKAFILANENYNREYYTGFLGELNLKDTLNRNTNKQNVENSAYSSVKTISNFYVNLRCMQIKGGVAKIYVGGGITKDSVPENEWQETVNKTKTIVNVLR</sequence>
<feature type="domain" description="Chorismate-utilising enzyme C-terminal" evidence="1">
    <location>
        <begin position="101"/>
        <end position="303"/>
    </location>
</feature>
<protein>
    <submittedName>
        <fullName evidence="2">Chorismate-binding protein</fullName>
    </submittedName>
</protein>
<gene>
    <name evidence="2" type="ORF">LBU54_11440</name>
</gene>
<proteinExistence type="predicted"/>
<evidence type="ECO:0000313" key="2">
    <source>
        <dbReference type="EMBL" id="MCA0133199.1"/>
    </source>
</evidence>
<accession>A0ABS7XUN2</accession>
<dbReference type="PANTHER" id="PTHR42839">
    <property type="entry name" value="ISOCHORISMATE SYNTHASE ENTC"/>
    <property type="match status" value="1"/>
</dbReference>
<keyword evidence="3" id="KW-1185">Reference proteome</keyword>
<dbReference type="EMBL" id="JAIUJR010000007">
    <property type="protein sequence ID" value="MCA0133199.1"/>
    <property type="molecule type" value="Genomic_DNA"/>
</dbReference>
<dbReference type="Pfam" id="PF00425">
    <property type="entry name" value="Chorismate_bind"/>
    <property type="match status" value="2"/>
</dbReference>
<dbReference type="Proteomes" id="UP001198901">
    <property type="component" value="Unassembled WGS sequence"/>
</dbReference>
<name>A0ABS7XUN2_9FLAO</name>
<reference evidence="3" key="1">
    <citation type="submission" date="2023-07" db="EMBL/GenBank/DDBJ databases">
        <authorList>
            <person name="Yue Y."/>
        </authorList>
    </citation>
    <scope>NUCLEOTIDE SEQUENCE [LARGE SCALE GENOMIC DNA]</scope>
    <source>
        <strain evidence="3">D23</strain>
    </source>
</reference>
<evidence type="ECO:0000313" key="3">
    <source>
        <dbReference type="Proteomes" id="UP001198901"/>
    </source>
</evidence>
<organism evidence="2 3">
    <name type="scientific">Winogradskyella alexanderae</name>
    <dbReference type="NCBI Taxonomy" id="2877123"/>
    <lineage>
        <taxon>Bacteria</taxon>
        <taxon>Pseudomonadati</taxon>
        <taxon>Bacteroidota</taxon>
        <taxon>Flavobacteriia</taxon>
        <taxon>Flavobacteriales</taxon>
        <taxon>Flavobacteriaceae</taxon>
        <taxon>Winogradskyella</taxon>
    </lineage>
</organism>
<feature type="domain" description="Chorismate-utilising enzyme C-terminal" evidence="1">
    <location>
        <begin position="324"/>
        <end position="365"/>
    </location>
</feature>